<dbReference type="RefSeq" id="WP_184653675.1">
    <property type="nucleotide sequence ID" value="NZ_JACHFR010000005.1"/>
</dbReference>
<dbReference type="EMBL" id="JACHFR010000005">
    <property type="protein sequence ID" value="MBB5220008.1"/>
    <property type="molecule type" value="Genomic_DNA"/>
</dbReference>
<dbReference type="SUPFAM" id="SSF46689">
    <property type="entry name" value="Homeodomain-like"/>
    <property type="match status" value="1"/>
</dbReference>
<dbReference type="NCBIfam" id="NF033546">
    <property type="entry name" value="transpos_IS21"/>
    <property type="match status" value="1"/>
</dbReference>
<protein>
    <submittedName>
        <fullName evidence="2 3">Transposase</fullName>
    </submittedName>
</protein>
<reference evidence="2 4" key="2">
    <citation type="submission" date="2020-08" db="EMBL/GenBank/DDBJ databases">
        <title>Genomic Encyclopedia of Type Strains, Phase IV (KMG-IV): sequencing the most valuable type-strain genomes for metagenomic binning, comparative biology and taxonomic classification.</title>
        <authorList>
            <person name="Goeker M."/>
        </authorList>
    </citation>
    <scope>NUCLEOTIDE SEQUENCE [LARGE SCALE GENOMIC DNA]</scope>
    <source>
        <strain evidence="2 4">DSM 103679</strain>
    </source>
</reference>
<accession>A0A840SIM1</accession>
<feature type="domain" description="Integrase catalytic" evidence="1">
    <location>
        <begin position="123"/>
        <end position="296"/>
    </location>
</feature>
<evidence type="ECO:0000313" key="3">
    <source>
        <dbReference type="EMBL" id="QOS40673.1"/>
    </source>
</evidence>
<keyword evidence="4" id="KW-1185">Reference proteome</keyword>
<proteinExistence type="predicted"/>
<dbReference type="AlphaFoldDB" id="A0A840SIM1"/>
<name>A0A840SIM1_9SPIR</name>
<organism evidence="2 4">
    <name type="scientific">Treponema rectale</name>
    <dbReference type="NCBI Taxonomy" id="744512"/>
    <lineage>
        <taxon>Bacteria</taxon>
        <taxon>Pseudomonadati</taxon>
        <taxon>Spirochaetota</taxon>
        <taxon>Spirochaetia</taxon>
        <taxon>Spirochaetales</taxon>
        <taxon>Treponemataceae</taxon>
        <taxon>Treponema</taxon>
    </lineage>
</organism>
<dbReference type="InterPro" id="IPR001584">
    <property type="entry name" value="Integrase_cat-core"/>
</dbReference>
<reference evidence="3 5" key="1">
    <citation type="submission" date="2018-08" db="EMBL/GenBank/DDBJ databases">
        <title>The first complete genome of Treponema rectale (CHPAT), a commensal spirochete of the bovine rectum.</title>
        <authorList>
            <person name="Staton G.J."/>
            <person name="Clegg S.R."/>
            <person name="Carter S.D."/>
            <person name="Radford A.D."/>
            <person name="Darby A."/>
            <person name="Hall N."/>
            <person name="Birtles R.J."/>
            <person name="Evans N.J."/>
        </authorList>
    </citation>
    <scope>NUCLEOTIDE SEQUENCE [LARGE SCALE GENOMIC DNA]</scope>
    <source>
        <strain evidence="3 5">CHPA</strain>
    </source>
</reference>
<dbReference type="Proteomes" id="UP000593591">
    <property type="component" value="Chromosome"/>
</dbReference>
<dbReference type="EMBL" id="CP031517">
    <property type="protein sequence ID" value="QOS40673.1"/>
    <property type="molecule type" value="Genomic_DNA"/>
</dbReference>
<dbReference type="Proteomes" id="UP000578697">
    <property type="component" value="Unassembled WGS sequence"/>
</dbReference>
<dbReference type="PANTHER" id="PTHR35004:SF7">
    <property type="entry name" value="INTEGRASE PROTEIN"/>
    <property type="match status" value="1"/>
</dbReference>
<dbReference type="InterPro" id="IPR009057">
    <property type="entry name" value="Homeodomain-like_sf"/>
</dbReference>
<dbReference type="GO" id="GO:0015074">
    <property type="term" value="P:DNA integration"/>
    <property type="evidence" value="ECO:0007669"/>
    <property type="project" value="InterPro"/>
</dbReference>
<dbReference type="PANTHER" id="PTHR35004">
    <property type="entry name" value="TRANSPOSASE RV3428C-RELATED"/>
    <property type="match status" value="1"/>
</dbReference>
<dbReference type="KEGG" id="trc:DYE49_09480"/>
<evidence type="ECO:0000313" key="2">
    <source>
        <dbReference type="EMBL" id="MBB5220008.1"/>
    </source>
</evidence>
<dbReference type="PROSITE" id="PS50994">
    <property type="entry name" value="INTEGRASE"/>
    <property type="match status" value="1"/>
</dbReference>
<evidence type="ECO:0000313" key="4">
    <source>
        <dbReference type="Proteomes" id="UP000578697"/>
    </source>
</evidence>
<evidence type="ECO:0000313" key="5">
    <source>
        <dbReference type="Proteomes" id="UP000593591"/>
    </source>
</evidence>
<evidence type="ECO:0000259" key="1">
    <source>
        <dbReference type="PROSITE" id="PS50994"/>
    </source>
</evidence>
<gene>
    <name evidence="3" type="ORF">DYE49_09480</name>
    <name evidence="2" type="ORF">HNP77_002398</name>
</gene>
<sequence length="502" mass="58621">MISMSTVESIRQKHRNGMTIAQICREEKVDYKTAKKYIEKEDFSEPLPARSEKPKIVDQYKDWIVQLLKENEHNWYKQKLTAKRVYKLLKEAQPAAETSYSSVNRFLNEYNRKNKKDAGFSHLTWYPGEAQADFGEADFDTSCGRQRLKYLVLSFPYSNKAFVQIFRGENCECVMQGLLYIFEYIGGVPGKIVFDNATGIGRRTCKILEENEVFIRFRIHYGFESRFCNPYAGHEKGNVETNVGYIRRNMFSPPIQIPSDIQEFNETELLVMNEKLMGERMHYIHQKPVDELFEEERETALLPLPPKRFAAKRILNRKTDNYANVTLENIHKYTLPSEYRNSEVIVETWAWKVAVYDLCGNLIEEFDREYGSERTESISAVTSLRSLVRKPGSWSNSIFRANLLNGNPFKEYLDRTRDENLRHRIFYEFEKAMGSFEYTVVMEAFTEMAAREVDMTKECNVMACCSRVNSCPVDFSFNQTGVSFDKYGCFMMYEGENNDAAI</sequence>